<sequence>MMNGRKAAGGKLEVKIRLRNPILTKQIEKMTDKWLVIDN</sequence>
<protein>
    <submittedName>
        <fullName evidence="1">Uncharacterized protein</fullName>
    </submittedName>
</protein>
<dbReference type="AlphaFoldDB" id="A0A6V7KJL3"/>
<dbReference type="GO" id="GO:0001227">
    <property type="term" value="F:DNA-binding transcription repressor activity, RNA polymerase II-specific"/>
    <property type="evidence" value="ECO:0007669"/>
    <property type="project" value="InterPro"/>
</dbReference>
<name>A0A6V7KJL3_9HYME</name>
<dbReference type="PANTHER" id="PTHR13076:SF9">
    <property type="entry name" value="COILED-COIL AND C2 DOMAIN-CONTAINING PROTEIN 1-LIKE"/>
    <property type="match status" value="1"/>
</dbReference>
<dbReference type="PANTHER" id="PTHR13076">
    <property type="entry name" value="COILED-COIL AND C2 DOMAIN-CONTAINING PROTEIN 1-LIKE"/>
    <property type="match status" value="1"/>
</dbReference>
<organism evidence="1">
    <name type="scientific">Bracon brevicornis</name>
    <dbReference type="NCBI Taxonomy" id="1563983"/>
    <lineage>
        <taxon>Eukaryota</taxon>
        <taxon>Metazoa</taxon>
        <taxon>Ecdysozoa</taxon>
        <taxon>Arthropoda</taxon>
        <taxon>Hexapoda</taxon>
        <taxon>Insecta</taxon>
        <taxon>Pterygota</taxon>
        <taxon>Neoptera</taxon>
        <taxon>Endopterygota</taxon>
        <taxon>Hymenoptera</taxon>
        <taxon>Apocrita</taxon>
        <taxon>Ichneumonoidea</taxon>
        <taxon>Braconidae</taxon>
        <taxon>Braconinae</taxon>
        <taxon>Bracon</taxon>
    </lineage>
</organism>
<gene>
    <name evidence="1" type="ORF">BBRV_LOCUS77820</name>
</gene>
<dbReference type="InterPro" id="IPR039725">
    <property type="entry name" value="CC2D1A/B"/>
</dbReference>
<dbReference type="EMBL" id="CADCXW020000158">
    <property type="protein sequence ID" value="CAD1562707.1"/>
    <property type="molecule type" value="Genomic_DNA"/>
</dbReference>
<accession>A0A6V7KJL3</accession>
<evidence type="ECO:0000313" key="1">
    <source>
        <dbReference type="EMBL" id="CAD1562707.1"/>
    </source>
</evidence>
<reference evidence="1" key="1">
    <citation type="submission" date="2020-07" db="EMBL/GenBank/DDBJ databases">
        <authorList>
            <person name="Ferguson B K."/>
        </authorList>
    </citation>
    <scope>NUCLEOTIDE SEQUENCE</scope>
    <source>
        <strain evidence="1">L06</strain>
    </source>
</reference>
<proteinExistence type="predicted"/>